<gene>
    <name evidence="1" type="ORF">F3F73_00480</name>
</gene>
<dbReference type="EMBL" id="VWMK01000001">
    <property type="protein sequence ID" value="KAA3770464.1"/>
    <property type="molecule type" value="Genomic_DNA"/>
</dbReference>
<dbReference type="AlphaFoldDB" id="A0A7J4XNV0"/>
<protein>
    <submittedName>
        <fullName evidence="1">Uncharacterized protein</fullName>
    </submittedName>
</protein>
<comment type="caution">
    <text evidence="1">The sequence shown here is derived from an EMBL/GenBank/DDBJ whole genome shotgun (WGS) entry which is preliminary data.</text>
</comment>
<organism evidence="1 2">
    <name type="scientific">Bacteroides salyersiae</name>
    <dbReference type="NCBI Taxonomy" id="291644"/>
    <lineage>
        <taxon>Bacteria</taxon>
        <taxon>Pseudomonadati</taxon>
        <taxon>Bacteroidota</taxon>
        <taxon>Bacteroidia</taxon>
        <taxon>Bacteroidales</taxon>
        <taxon>Bacteroidaceae</taxon>
        <taxon>Bacteroides</taxon>
    </lineage>
</organism>
<name>A0A7J4XNV0_9BACE</name>
<sequence length="62" mass="7275">MRILEFEISCKDNANREQNKMNSFIFYAEVRLVFALGKDKEIHHKAFFLSGSFLLTLPHKSN</sequence>
<evidence type="ECO:0000313" key="2">
    <source>
        <dbReference type="Proteomes" id="UP000422221"/>
    </source>
</evidence>
<evidence type="ECO:0000313" key="1">
    <source>
        <dbReference type="EMBL" id="KAA3770464.1"/>
    </source>
</evidence>
<proteinExistence type="predicted"/>
<dbReference type="Proteomes" id="UP000422221">
    <property type="component" value="Unassembled WGS sequence"/>
</dbReference>
<accession>A0A7J4XNV0</accession>
<reference evidence="1 2" key="1">
    <citation type="journal article" date="2019" name="Nat. Med.">
        <title>A library of human gut bacterial isolates paired with longitudinal multiomics data enables mechanistic microbiome research.</title>
        <authorList>
            <person name="Poyet M."/>
            <person name="Groussin M."/>
            <person name="Gibbons S.M."/>
            <person name="Avila-Pacheco J."/>
            <person name="Jiang X."/>
            <person name="Kearney S.M."/>
            <person name="Perrotta A.R."/>
            <person name="Berdy B."/>
            <person name="Zhao S."/>
            <person name="Lieberman T.D."/>
            <person name="Swanson P.K."/>
            <person name="Smith M."/>
            <person name="Roesemann S."/>
            <person name="Alexander J.E."/>
            <person name="Rich S.A."/>
            <person name="Livny J."/>
            <person name="Vlamakis H."/>
            <person name="Clish C."/>
            <person name="Bullock K."/>
            <person name="Deik A."/>
            <person name="Scott J."/>
            <person name="Pierce K.A."/>
            <person name="Xavier R.J."/>
            <person name="Alm E.J."/>
        </authorList>
    </citation>
    <scope>NUCLEOTIDE SEQUENCE [LARGE SCALE GENOMIC DNA]</scope>
    <source>
        <strain evidence="1 2">BIOML-A10</strain>
    </source>
</reference>